<evidence type="ECO:0000259" key="1">
    <source>
        <dbReference type="Pfam" id="PF19918"/>
    </source>
</evidence>
<feature type="domain" description="MoxR-vWA-beta-propeller ternary system" evidence="1">
    <location>
        <begin position="16"/>
        <end position="238"/>
    </location>
</feature>
<protein>
    <recommendedName>
        <fullName evidence="1">MoxR-vWA-beta-propeller ternary system domain-containing protein</fullName>
    </recommendedName>
</protein>
<dbReference type="Pfam" id="PF19918">
    <property type="entry name" value="bpX2"/>
    <property type="match status" value="1"/>
</dbReference>
<dbReference type="InterPro" id="IPR045552">
    <property type="entry name" value="bpX2"/>
</dbReference>
<evidence type="ECO:0000313" key="3">
    <source>
        <dbReference type="Proteomes" id="UP000476411"/>
    </source>
</evidence>
<dbReference type="KEGG" id="chih:GWR21_09380"/>
<dbReference type="AlphaFoldDB" id="A0A6B9ZF66"/>
<dbReference type="Proteomes" id="UP000476411">
    <property type="component" value="Chromosome"/>
</dbReference>
<sequence length="242" mass="26477">MEEDNANSMKEMIVVLSADNMESLGSIRTWPGLLVSLSGDQIWVRGIPPDANDIRLRKLPAIHTYLADFQERLFLPGKQTPHDALKRMTWESLASFIKVELPVSALPGSTAGVFTIKLAPSAQHTEPAGIITSLEHWKAYADSAPLIRLQGLVFAACGSGEVLIMGTPVPPIPGQAFTLHDQLLLPAGYDFDPPAAGVFIAAHFKQETGTFIRYHRDGRWEKIPGSSFVHATRSAIRLTNID</sequence>
<reference evidence="2 3" key="1">
    <citation type="submission" date="2020-01" db="EMBL/GenBank/DDBJ databases">
        <title>Complete genome sequence of Chitinophaga sp. H33E-04 isolated from quinoa roots.</title>
        <authorList>
            <person name="Weon H.-Y."/>
            <person name="Lee S.A."/>
        </authorList>
    </citation>
    <scope>NUCLEOTIDE SEQUENCE [LARGE SCALE GENOMIC DNA]</scope>
    <source>
        <strain evidence="2 3">H33E-04</strain>
    </source>
</reference>
<accession>A0A6B9ZF66</accession>
<organism evidence="2 3">
    <name type="scientific">Chitinophaga agri</name>
    <dbReference type="NCBI Taxonomy" id="2703787"/>
    <lineage>
        <taxon>Bacteria</taxon>
        <taxon>Pseudomonadati</taxon>
        <taxon>Bacteroidota</taxon>
        <taxon>Chitinophagia</taxon>
        <taxon>Chitinophagales</taxon>
        <taxon>Chitinophagaceae</taxon>
        <taxon>Chitinophaga</taxon>
    </lineage>
</organism>
<proteinExistence type="predicted"/>
<name>A0A6B9ZF66_9BACT</name>
<evidence type="ECO:0000313" key="2">
    <source>
        <dbReference type="EMBL" id="QHS59795.1"/>
    </source>
</evidence>
<dbReference type="RefSeq" id="WP_162331490.1">
    <property type="nucleotide sequence ID" value="NZ_CP048113.1"/>
</dbReference>
<gene>
    <name evidence="2" type="ORF">GWR21_09380</name>
</gene>
<dbReference type="EMBL" id="CP048113">
    <property type="protein sequence ID" value="QHS59795.1"/>
    <property type="molecule type" value="Genomic_DNA"/>
</dbReference>
<keyword evidence="3" id="KW-1185">Reference proteome</keyword>